<evidence type="ECO:0000313" key="2">
    <source>
        <dbReference type="EMBL" id="PUU78586.1"/>
    </source>
</evidence>
<accession>A0A2T6ZSY2</accession>
<proteinExistence type="predicted"/>
<sequence length="53" mass="6016">MFGIFSLLVAALVFLYCGFGVFFGFGDLICFLFFIFNFSIVGLKRRVGYQQVS</sequence>
<feature type="non-terminal residue" evidence="2">
    <location>
        <position position="53"/>
    </location>
</feature>
<comment type="caution">
    <text evidence="2">The sequence shown here is derived from an EMBL/GenBank/DDBJ whole genome shotgun (WGS) entry which is preliminary data.</text>
</comment>
<keyword evidence="1" id="KW-1133">Transmembrane helix</keyword>
<gene>
    <name evidence="2" type="ORF">B9Z19DRAFT_1083657</name>
</gene>
<evidence type="ECO:0000313" key="3">
    <source>
        <dbReference type="Proteomes" id="UP000244722"/>
    </source>
</evidence>
<keyword evidence="1" id="KW-0812">Transmembrane</keyword>
<organism evidence="2 3">
    <name type="scientific">Tuber borchii</name>
    <name type="common">White truffle</name>
    <dbReference type="NCBI Taxonomy" id="42251"/>
    <lineage>
        <taxon>Eukaryota</taxon>
        <taxon>Fungi</taxon>
        <taxon>Dikarya</taxon>
        <taxon>Ascomycota</taxon>
        <taxon>Pezizomycotina</taxon>
        <taxon>Pezizomycetes</taxon>
        <taxon>Pezizales</taxon>
        <taxon>Tuberaceae</taxon>
        <taxon>Tuber</taxon>
    </lineage>
</organism>
<evidence type="ECO:0000256" key="1">
    <source>
        <dbReference type="SAM" id="Phobius"/>
    </source>
</evidence>
<protein>
    <submittedName>
        <fullName evidence="2">Uncharacterized protein</fullName>
    </submittedName>
</protein>
<name>A0A2T6ZSY2_TUBBO</name>
<feature type="transmembrane region" description="Helical" evidence="1">
    <location>
        <begin position="6"/>
        <end position="36"/>
    </location>
</feature>
<dbReference type="Proteomes" id="UP000244722">
    <property type="component" value="Unassembled WGS sequence"/>
</dbReference>
<reference evidence="2 3" key="1">
    <citation type="submission" date="2017-04" db="EMBL/GenBank/DDBJ databases">
        <title>Draft genome sequence of Tuber borchii Vittad., a whitish edible truffle.</title>
        <authorList>
            <consortium name="DOE Joint Genome Institute"/>
            <person name="Murat C."/>
            <person name="Kuo A."/>
            <person name="Barry K.W."/>
            <person name="Clum A."/>
            <person name="Dockter R.B."/>
            <person name="Fauchery L."/>
            <person name="Iotti M."/>
            <person name="Kohler A."/>
            <person name="Labutti K."/>
            <person name="Lindquist E.A."/>
            <person name="Lipzen A."/>
            <person name="Ohm R.A."/>
            <person name="Wang M."/>
            <person name="Grigoriev I.V."/>
            <person name="Zambonelli A."/>
            <person name="Martin F.M."/>
        </authorList>
    </citation>
    <scope>NUCLEOTIDE SEQUENCE [LARGE SCALE GENOMIC DNA]</scope>
    <source>
        <strain evidence="2 3">Tbo3840</strain>
    </source>
</reference>
<keyword evidence="3" id="KW-1185">Reference proteome</keyword>
<dbReference type="AlphaFoldDB" id="A0A2T6ZSY2"/>
<keyword evidence="1" id="KW-0472">Membrane</keyword>
<dbReference type="EMBL" id="NESQ01000114">
    <property type="protein sequence ID" value="PUU78586.1"/>
    <property type="molecule type" value="Genomic_DNA"/>
</dbReference>